<proteinExistence type="predicted"/>
<gene>
    <name evidence="1" type="ORF">CDD81_5999</name>
</gene>
<accession>A0A2C5XI21</accession>
<dbReference type="AlphaFoldDB" id="A0A2C5XI21"/>
<evidence type="ECO:0008006" key="3">
    <source>
        <dbReference type="Google" id="ProtNLM"/>
    </source>
</evidence>
<reference evidence="1 2" key="1">
    <citation type="submission" date="2017-06" db="EMBL/GenBank/DDBJ databases">
        <title>Ant-infecting Ophiocordyceps genomes reveal a high diversity of potential behavioral manipulation genes and a possible major role for enterotoxins.</title>
        <authorList>
            <person name="De Bekker C."/>
            <person name="Evans H.C."/>
            <person name="Brachmann A."/>
            <person name="Hughes D.P."/>
        </authorList>
    </citation>
    <scope>NUCLEOTIDE SEQUENCE [LARGE SCALE GENOMIC DNA]</scope>
    <source>
        <strain evidence="1 2">Map64</strain>
    </source>
</reference>
<sequence length="494" mass="55230">MSLATNNEVYVQTLNPIEQKARNGYDRMAVLVPWAANSSYETAQDQLWLLASRYSATMTRLIDLWPMLGGVISKIDDEYGTLVSRYHVDASVDAKHMLVQWVNQDQGAQTWEELTASVGEDYFLPWQGTASTTVSIHPVTVLVTFSPTCTVLGFSFHQALFDPRSMCQFSSEFIRLTSLEAIVSSPVVPRCRGRSYIDTLSFGHEGLARRDFQSRSRRSMFPCFDFGASMPKWEPVRLVSRRVVVNLDKIVAMASAQTGPYERSGSRGGVMRPTFMQLASYGMLVSALMALVLVRSRLTSQSALNVPSRIRLNFVQSGASVISKDEQYMGNSSVITTALLDPKALFGLSGHQMTNMVAIGQRSTIEDLEHVQRIISEATNRVNRQFVAEYVALKCVFPPGEEREAYERGLSGGTLVFEDWMGAAKEPAGIPYSEMDELPQVIPADSYATEPKVVILPRVDFDEASGRRCFVWFCEQADVVNRAMTRLYDEGWIF</sequence>
<dbReference type="InterPro" id="IPR023213">
    <property type="entry name" value="CAT-like_dom_sf"/>
</dbReference>
<dbReference type="EMBL" id="NJET01000050">
    <property type="protein sequence ID" value="PHH63398.1"/>
    <property type="molecule type" value="Genomic_DNA"/>
</dbReference>
<evidence type="ECO:0000313" key="1">
    <source>
        <dbReference type="EMBL" id="PHH63398.1"/>
    </source>
</evidence>
<dbReference type="Gene3D" id="3.30.559.10">
    <property type="entry name" value="Chloramphenicol acetyltransferase-like domain"/>
    <property type="match status" value="1"/>
</dbReference>
<name>A0A2C5XI21_9HYPO</name>
<dbReference type="Proteomes" id="UP000226192">
    <property type="component" value="Unassembled WGS sequence"/>
</dbReference>
<keyword evidence="2" id="KW-1185">Reference proteome</keyword>
<organism evidence="1 2">
    <name type="scientific">Ophiocordyceps australis</name>
    <dbReference type="NCBI Taxonomy" id="1399860"/>
    <lineage>
        <taxon>Eukaryota</taxon>
        <taxon>Fungi</taxon>
        <taxon>Dikarya</taxon>
        <taxon>Ascomycota</taxon>
        <taxon>Pezizomycotina</taxon>
        <taxon>Sordariomycetes</taxon>
        <taxon>Hypocreomycetidae</taxon>
        <taxon>Hypocreales</taxon>
        <taxon>Ophiocordycipitaceae</taxon>
        <taxon>Ophiocordyceps</taxon>
    </lineage>
</organism>
<protein>
    <recommendedName>
        <fullName evidence="3">Condensation domain-containing protein</fullName>
    </recommendedName>
</protein>
<comment type="caution">
    <text evidence="1">The sequence shown here is derived from an EMBL/GenBank/DDBJ whole genome shotgun (WGS) entry which is preliminary data.</text>
</comment>
<evidence type="ECO:0000313" key="2">
    <source>
        <dbReference type="Proteomes" id="UP000226192"/>
    </source>
</evidence>